<dbReference type="InterPro" id="IPR006674">
    <property type="entry name" value="HD_domain"/>
</dbReference>
<evidence type="ECO:0000256" key="3">
    <source>
        <dbReference type="ARBA" id="ARBA00001941"/>
    </source>
</evidence>
<evidence type="ECO:0000256" key="6">
    <source>
        <dbReference type="ARBA" id="ARBA00011738"/>
    </source>
</evidence>
<reference evidence="14" key="1">
    <citation type="submission" date="2023-01" db="EMBL/GenBank/DDBJ databases">
        <title>Key to firefly adult light organ development and bioluminescence: homeobox transcription factors regulate luciferase expression and transportation to peroxisome.</title>
        <authorList>
            <person name="Fu X."/>
        </authorList>
    </citation>
    <scope>NUCLEOTIDE SEQUENCE [LARGE SCALE GENOMIC DNA]</scope>
</reference>
<evidence type="ECO:0000256" key="7">
    <source>
        <dbReference type="ARBA" id="ARBA00012964"/>
    </source>
</evidence>
<dbReference type="GO" id="GO:0005737">
    <property type="term" value="C:cytoplasm"/>
    <property type="evidence" value="ECO:0007669"/>
    <property type="project" value="TreeGrafter"/>
</dbReference>
<dbReference type="EMBL" id="JARPUR010000001">
    <property type="protein sequence ID" value="KAK4884332.1"/>
    <property type="molecule type" value="Genomic_DNA"/>
</dbReference>
<sequence length="176" mass="20197">MDLDPTKVLEFLKLILNLKHNVRKGWEYRSVKNPESIASHMYNMALMTFLLDDNSKLDRLLCLQMALVHDLAECIVGDITPQDNVPPDVKHKLEDEAMKKLTGDLGDETDEAKFVKDLDQFDMILTASEYEVRDGSFGKLQEFFDATEGKFTHPLVKSLVSILNNQRELNKNRVIE</sequence>
<dbReference type="Gene3D" id="1.10.3210.10">
    <property type="entry name" value="Hypothetical protein af1432"/>
    <property type="match status" value="1"/>
</dbReference>
<evidence type="ECO:0000313" key="14">
    <source>
        <dbReference type="Proteomes" id="UP001353858"/>
    </source>
</evidence>
<gene>
    <name evidence="13" type="ORF">RN001_000603</name>
</gene>
<dbReference type="GO" id="GO:0046872">
    <property type="term" value="F:metal ion binding"/>
    <property type="evidence" value="ECO:0007669"/>
    <property type="project" value="UniProtKB-KW"/>
</dbReference>
<evidence type="ECO:0000256" key="10">
    <source>
        <dbReference type="ARBA" id="ARBA00022801"/>
    </source>
</evidence>
<keyword evidence="9" id="KW-0479">Metal-binding</keyword>
<evidence type="ECO:0000259" key="12">
    <source>
        <dbReference type="SMART" id="SM00471"/>
    </source>
</evidence>
<evidence type="ECO:0000256" key="11">
    <source>
        <dbReference type="ARBA" id="ARBA00032735"/>
    </source>
</evidence>
<evidence type="ECO:0000256" key="5">
    <source>
        <dbReference type="ARBA" id="ARBA00009999"/>
    </source>
</evidence>
<keyword evidence="14" id="KW-1185">Reference proteome</keyword>
<dbReference type="InterPro" id="IPR003607">
    <property type="entry name" value="HD/PDEase_dom"/>
</dbReference>
<proteinExistence type="inferred from homology"/>
<evidence type="ECO:0000256" key="1">
    <source>
        <dbReference type="ARBA" id="ARBA00001638"/>
    </source>
</evidence>
<comment type="cofactor">
    <cofactor evidence="2">
        <name>Mn(2+)</name>
        <dbReference type="ChEBI" id="CHEBI:29035"/>
    </cofactor>
</comment>
<comment type="caution">
    <text evidence="13">The sequence shown here is derived from an EMBL/GenBank/DDBJ whole genome shotgun (WGS) entry which is preliminary data.</text>
</comment>
<dbReference type="EC" id="3.1.3.89" evidence="7"/>
<evidence type="ECO:0000313" key="13">
    <source>
        <dbReference type="EMBL" id="KAK4884332.1"/>
    </source>
</evidence>
<dbReference type="AlphaFoldDB" id="A0AAN7Q790"/>
<dbReference type="PANTHER" id="PTHR11845:SF13">
    <property type="entry name" value="5'-DEOXYNUCLEOTIDASE HDDC2"/>
    <property type="match status" value="1"/>
</dbReference>
<evidence type="ECO:0000256" key="2">
    <source>
        <dbReference type="ARBA" id="ARBA00001936"/>
    </source>
</evidence>
<dbReference type="PANTHER" id="PTHR11845">
    <property type="entry name" value="5'-DEOXYNUCLEOTIDASE HDDC2"/>
    <property type="match status" value="1"/>
</dbReference>
<evidence type="ECO:0000256" key="9">
    <source>
        <dbReference type="ARBA" id="ARBA00022723"/>
    </source>
</evidence>
<protein>
    <recommendedName>
        <fullName evidence="8">5'-deoxynucleotidase HDDC2</fullName>
        <ecNumber evidence="7">3.1.3.89</ecNumber>
    </recommendedName>
    <alternativeName>
        <fullName evidence="11">HD domain-containing protein 2</fullName>
    </alternativeName>
</protein>
<dbReference type="SMART" id="SM00471">
    <property type="entry name" value="HDc"/>
    <property type="match status" value="1"/>
</dbReference>
<organism evidence="13 14">
    <name type="scientific">Aquatica leii</name>
    <dbReference type="NCBI Taxonomy" id="1421715"/>
    <lineage>
        <taxon>Eukaryota</taxon>
        <taxon>Metazoa</taxon>
        <taxon>Ecdysozoa</taxon>
        <taxon>Arthropoda</taxon>
        <taxon>Hexapoda</taxon>
        <taxon>Insecta</taxon>
        <taxon>Pterygota</taxon>
        <taxon>Neoptera</taxon>
        <taxon>Endopterygota</taxon>
        <taxon>Coleoptera</taxon>
        <taxon>Polyphaga</taxon>
        <taxon>Elateriformia</taxon>
        <taxon>Elateroidea</taxon>
        <taxon>Lampyridae</taxon>
        <taxon>Luciolinae</taxon>
        <taxon>Aquatica</taxon>
    </lineage>
</organism>
<feature type="domain" description="HD/PDEase" evidence="12">
    <location>
        <begin position="33"/>
        <end position="133"/>
    </location>
</feature>
<keyword evidence="10" id="KW-0378">Hydrolase</keyword>
<accession>A0AAN7Q790</accession>
<dbReference type="Pfam" id="PF13023">
    <property type="entry name" value="HD_3"/>
    <property type="match status" value="1"/>
</dbReference>
<dbReference type="InterPro" id="IPR039356">
    <property type="entry name" value="YfbR/HDDC2"/>
</dbReference>
<comment type="subunit">
    <text evidence="6">Homodimer.</text>
</comment>
<comment type="cofactor">
    <cofactor evidence="3">
        <name>Co(2+)</name>
        <dbReference type="ChEBI" id="CHEBI:48828"/>
    </cofactor>
</comment>
<dbReference type="SUPFAM" id="SSF109604">
    <property type="entry name" value="HD-domain/PDEase-like"/>
    <property type="match status" value="1"/>
</dbReference>
<evidence type="ECO:0000256" key="8">
    <source>
        <dbReference type="ARBA" id="ARBA00015933"/>
    </source>
</evidence>
<comment type="catalytic activity">
    <reaction evidence="1">
        <text>a 2'-deoxyribonucleoside 5'-phosphate + H2O = a 2'-deoxyribonucleoside + phosphate</text>
        <dbReference type="Rhea" id="RHEA:36167"/>
        <dbReference type="ChEBI" id="CHEBI:15377"/>
        <dbReference type="ChEBI" id="CHEBI:18274"/>
        <dbReference type="ChEBI" id="CHEBI:43474"/>
        <dbReference type="ChEBI" id="CHEBI:65317"/>
        <dbReference type="EC" id="3.1.3.89"/>
    </reaction>
</comment>
<dbReference type="Proteomes" id="UP001353858">
    <property type="component" value="Unassembled WGS sequence"/>
</dbReference>
<comment type="function">
    <text evidence="4">Catalyzes the dephosphorylation of the nucleoside 5'-monophosphates deoxyadenosine monophosphate (dAMP), deoxycytidine monophosphate (dCMP), deoxyguanosine monophosphate (dGMP) and deoxythymidine monophosphate (dTMP).</text>
</comment>
<dbReference type="FunFam" id="1.10.3210.10:FF:000035">
    <property type="entry name" value="HD family hydrolase"/>
    <property type="match status" value="1"/>
</dbReference>
<dbReference type="GO" id="GO:0002953">
    <property type="term" value="F:5'-deoxynucleotidase activity"/>
    <property type="evidence" value="ECO:0007669"/>
    <property type="project" value="UniProtKB-EC"/>
</dbReference>
<comment type="similarity">
    <text evidence="5">Belongs to the HDDC2 family.</text>
</comment>
<evidence type="ECO:0000256" key="4">
    <source>
        <dbReference type="ARBA" id="ARBA00004074"/>
    </source>
</evidence>
<name>A0AAN7Q790_9COLE</name>